<evidence type="ECO:0000313" key="3">
    <source>
        <dbReference type="Proteomes" id="UP000326396"/>
    </source>
</evidence>
<evidence type="ECO:0000313" key="2">
    <source>
        <dbReference type="EMBL" id="KAD6454505.1"/>
    </source>
</evidence>
<dbReference type="Proteomes" id="UP000326396">
    <property type="component" value="Linkage Group LG12"/>
</dbReference>
<accession>A0A5N6PLH6</accession>
<gene>
    <name evidence="2" type="ORF">E3N88_09211</name>
</gene>
<keyword evidence="3" id="KW-1185">Reference proteome</keyword>
<dbReference type="PANTHER" id="PTHR34130:SF13">
    <property type="entry name" value="DUF4005 DOMAIN-CONTAINING PROTEIN"/>
    <property type="match status" value="1"/>
</dbReference>
<dbReference type="OrthoDB" id="752671at2759"/>
<organism evidence="2 3">
    <name type="scientific">Mikania micrantha</name>
    <name type="common">bitter vine</name>
    <dbReference type="NCBI Taxonomy" id="192012"/>
    <lineage>
        <taxon>Eukaryota</taxon>
        <taxon>Viridiplantae</taxon>
        <taxon>Streptophyta</taxon>
        <taxon>Embryophyta</taxon>
        <taxon>Tracheophyta</taxon>
        <taxon>Spermatophyta</taxon>
        <taxon>Magnoliopsida</taxon>
        <taxon>eudicotyledons</taxon>
        <taxon>Gunneridae</taxon>
        <taxon>Pentapetalae</taxon>
        <taxon>asterids</taxon>
        <taxon>campanulids</taxon>
        <taxon>Asterales</taxon>
        <taxon>Asteraceae</taxon>
        <taxon>Asteroideae</taxon>
        <taxon>Heliantheae alliance</taxon>
        <taxon>Eupatorieae</taxon>
        <taxon>Mikania</taxon>
    </lineage>
</organism>
<proteinExistence type="predicted"/>
<dbReference type="AlphaFoldDB" id="A0A5N6PLH6"/>
<name>A0A5N6PLH6_9ASTR</name>
<dbReference type="PANTHER" id="PTHR34130">
    <property type="entry name" value="OS08G0243800 PROTEIN"/>
    <property type="match status" value="1"/>
</dbReference>
<feature type="compositionally biased region" description="Basic and acidic residues" evidence="1">
    <location>
        <begin position="105"/>
        <end position="115"/>
    </location>
</feature>
<reference evidence="2 3" key="1">
    <citation type="submission" date="2019-05" db="EMBL/GenBank/DDBJ databases">
        <title>Mikania micrantha, genome provides insights into the molecular mechanism of rapid growth.</title>
        <authorList>
            <person name="Liu B."/>
        </authorList>
    </citation>
    <scope>NUCLEOTIDE SEQUENCE [LARGE SCALE GENOMIC DNA]</scope>
    <source>
        <strain evidence="2">NLD-2019</strain>
        <tissue evidence="2">Leaf</tissue>
    </source>
</reference>
<dbReference type="EMBL" id="SZYD01000004">
    <property type="protein sequence ID" value="KAD6454505.1"/>
    <property type="molecule type" value="Genomic_DNA"/>
</dbReference>
<feature type="region of interest" description="Disordered" evidence="1">
    <location>
        <begin position="89"/>
        <end position="165"/>
    </location>
</feature>
<protein>
    <submittedName>
        <fullName evidence="2">Uncharacterized protein</fullName>
    </submittedName>
</protein>
<evidence type="ECO:0000256" key="1">
    <source>
        <dbReference type="SAM" id="MobiDB-lite"/>
    </source>
</evidence>
<comment type="caution">
    <text evidence="2">The sequence shown here is derived from an EMBL/GenBank/DDBJ whole genome shotgun (WGS) entry which is preliminary data.</text>
</comment>
<sequence length="243" mass="26973">MDDQISDDNLHDDQVPEAVETLSLTDLPIAHDHGFSTFQDHRNPPSSFAGEDYFEFFTAGLTDNSDDKKMSHAEDIIFCGKLVPIDEQPHRTKPSQNPPVCCRRSRSEPKADTKRATMISPLVRNSRSLDYKKMKRNSSVGSEPSIEMSRDGSWKKPSSSCSSSSSSRWYVLMFGLVKVPPSEMDVRGIKHRQGRRSTSKTPLCSSDSIPVTGSIDHRKCSWRVLGFLSCKSSSSTAVTTPVG</sequence>